<reference evidence="2 3" key="1">
    <citation type="submission" date="2023-07" db="EMBL/GenBank/DDBJ databases">
        <title>Sorghum-associated microbial communities from plants grown in Nebraska, USA.</title>
        <authorList>
            <person name="Schachtman D."/>
        </authorList>
    </citation>
    <scope>NUCLEOTIDE SEQUENCE [LARGE SCALE GENOMIC DNA]</scope>
    <source>
        <strain evidence="2 3">CC60</strain>
    </source>
</reference>
<evidence type="ECO:0000313" key="3">
    <source>
        <dbReference type="Proteomes" id="UP001237737"/>
    </source>
</evidence>
<dbReference type="InterPro" id="IPR031165">
    <property type="entry name" value="GNAT_YJDJ"/>
</dbReference>
<accession>A0ABT9SU27</accession>
<keyword evidence="3" id="KW-1185">Reference proteome</keyword>
<dbReference type="EMBL" id="JAUSSK010000001">
    <property type="protein sequence ID" value="MDQ0008505.1"/>
    <property type="molecule type" value="Genomic_DNA"/>
</dbReference>
<dbReference type="Gene3D" id="3.40.630.30">
    <property type="match status" value="1"/>
</dbReference>
<protein>
    <submittedName>
        <fullName evidence="2">GNAT family acetyltransferase</fullName>
    </submittedName>
</protein>
<dbReference type="PANTHER" id="PTHR31435:SF9">
    <property type="entry name" value="PROTEIN NATD1"/>
    <property type="match status" value="1"/>
</dbReference>
<gene>
    <name evidence="2" type="ORF">J2T07_000664</name>
</gene>
<dbReference type="Proteomes" id="UP001237737">
    <property type="component" value="Unassembled WGS sequence"/>
</dbReference>
<organism evidence="2 3">
    <name type="scientific">Luteibacter jiangsuensis</name>
    <dbReference type="NCBI Taxonomy" id="637577"/>
    <lineage>
        <taxon>Bacteria</taxon>
        <taxon>Pseudomonadati</taxon>
        <taxon>Pseudomonadota</taxon>
        <taxon>Gammaproteobacteria</taxon>
        <taxon>Lysobacterales</taxon>
        <taxon>Rhodanobacteraceae</taxon>
        <taxon>Luteibacter</taxon>
    </lineage>
</organism>
<sequence length="96" mass="10354">MSDTAKPLEIVHDSANQVFLVVVDGHTCELEYRLSGKTMTITHTGVPSPVGGRGIAALLTRFAVQVAEANGWKIVPACGYAATWFERNPEYGHLLA</sequence>
<proteinExistence type="predicted"/>
<dbReference type="PANTHER" id="PTHR31435">
    <property type="entry name" value="PROTEIN NATD1"/>
    <property type="match status" value="1"/>
</dbReference>
<dbReference type="Pfam" id="PF14542">
    <property type="entry name" value="Acetyltransf_CG"/>
    <property type="match status" value="1"/>
</dbReference>
<dbReference type="InterPro" id="IPR045057">
    <property type="entry name" value="Gcn5-rel_NAT"/>
</dbReference>
<name>A0ABT9SU27_9GAMM</name>
<evidence type="ECO:0000313" key="2">
    <source>
        <dbReference type="EMBL" id="MDQ0008505.1"/>
    </source>
</evidence>
<dbReference type="PROSITE" id="PS51729">
    <property type="entry name" value="GNAT_YJDJ"/>
    <property type="match status" value="1"/>
</dbReference>
<evidence type="ECO:0000259" key="1">
    <source>
        <dbReference type="PROSITE" id="PS51729"/>
    </source>
</evidence>
<feature type="domain" description="N-acetyltransferase" evidence="1">
    <location>
        <begin position="11"/>
        <end position="96"/>
    </location>
</feature>
<comment type="caution">
    <text evidence="2">The sequence shown here is derived from an EMBL/GenBank/DDBJ whole genome shotgun (WGS) entry which is preliminary data.</text>
</comment>
<dbReference type="RefSeq" id="WP_306847235.1">
    <property type="nucleotide sequence ID" value="NZ_JAUSSK010000001.1"/>
</dbReference>
<dbReference type="InterPro" id="IPR016181">
    <property type="entry name" value="Acyl_CoA_acyltransferase"/>
</dbReference>
<dbReference type="SUPFAM" id="SSF55729">
    <property type="entry name" value="Acyl-CoA N-acyltransferases (Nat)"/>
    <property type="match status" value="1"/>
</dbReference>